<evidence type="ECO:0000313" key="3">
    <source>
        <dbReference type="Proteomes" id="UP001265746"/>
    </source>
</evidence>
<comment type="caution">
    <text evidence="2">The sequence shown here is derived from an EMBL/GenBank/DDBJ whole genome shotgun (WGS) entry which is preliminary data.</text>
</comment>
<dbReference type="Proteomes" id="UP001265746">
    <property type="component" value="Unassembled WGS sequence"/>
</dbReference>
<proteinExistence type="predicted"/>
<dbReference type="AlphaFoldDB" id="A0AAD9SNJ9"/>
<organism evidence="2 3">
    <name type="scientific">Phomopsis amygdali</name>
    <name type="common">Fusicoccum amygdali</name>
    <dbReference type="NCBI Taxonomy" id="1214568"/>
    <lineage>
        <taxon>Eukaryota</taxon>
        <taxon>Fungi</taxon>
        <taxon>Dikarya</taxon>
        <taxon>Ascomycota</taxon>
        <taxon>Pezizomycotina</taxon>
        <taxon>Sordariomycetes</taxon>
        <taxon>Sordariomycetidae</taxon>
        <taxon>Diaporthales</taxon>
        <taxon>Diaporthaceae</taxon>
        <taxon>Diaporthe</taxon>
    </lineage>
</organism>
<name>A0AAD9SNJ9_PHOAM</name>
<evidence type="ECO:0000313" key="2">
    <source>
        <dbReference type="EMBL" id="KAK2611609.1"/>
    </source>
</evidence>
<gene>
    <name evidence="2" type="ORF">N8I77_004942</name>
</gene>
<sequence length="117" mass="13792">MGHKYKKPLHPSIANGGKHHCPECRKAPMASCFGHHLFICKKHRTHCYTKVNPCQLCEADQRRQVKAEQKEANQDRLRKELLKEQQKEEARRKMDRKMRWTETRKASRLAVMRGNTG</sequence>
<keyword evidence="3" id="KW-1185">Reference proteome</keyword>
<evidence type="ECO:0000256" key="1">
    <source>
        <dbReference type="SAM" id="MobiDB-lite"/>
    </source>
</evidence>
<dbReference type="EMBL" id="JAUJFL010000002">
    <property type="protein sequence ID" value="KAK2611609.1"/>
    <property type="molecule type" value="Genomic_DNA"/>
</dbReference>
<protein>
    <submittedName>
        <fullName evidence="2">Uncharacterized protein</fullName>
    </submittedName>
</protein>
<reference evidence="2" key="1">
    <citation type="submission" date="2023-06" db="EMBL/GenBank/DDBJ databases">
        <authorList>
            <person name="Noh H."/>
        </authorList>
    </citation>
    <scope>NUCLEOTIDE SEQUENCE</scope>
    <source>
        <strain evidence="2">DUCC20226</strain>
    </source>
</reference>
<accession>A0AAD9SNJ9</accession>
<feature type="region of interest" description="Disordered" evidence="1">
    <location>
        <begin position="68"/>
        <end position="104"/>
    </location>
</feature>